<dbReference type="Gene3D" id="3.30.1330.40">
    <property type="entry name" value="RutC-like"/>
    <property type="match status" value="1"/>
</dbReference>
<dbReference type="AlphaFoldDB" id="A0A261TQV4"/>
<dbReference type="RefSeq" id="WP_094799957.1">
    <property type="nucleotide sequence ID" value="NZ_NEVN01000006.1"/>
</dbReference>
<proteinExistence type="predicted"/>
<name>A0A261TQV4_9BORD</name>
<dbReference type="Pfam" id="PF01042">
    <property type="entry name" value="Ribonuc_L-PSP"/>
    <property type="match status" value="1"/>
</dbReference>
<comment type="caution">
    <text evidence="1">The sequence shown here is derived from an EMBL/GenBank/DDBJ whole genome shotgun (WGS) entry which is preliminary data.</text>
</comment>
<dbReference type="EMBL" id="NEVP01000006">
    <property type="protein sequence ID" value="OZI51999.1"/>
    <property type="molecule type" value="Genomic_DNA"/>
</dbReference>
<dbReference type="GO" id="GO:0005829">
    <property type="term" value="C:cytosol"/>
    <property type="evidence" value="ECO:0007669"/>
    <property type="project" value="TreeGrafter"/>
</dbReference>
<sequence>MANTAHPISKQTAYLNVPWEDAYGYAQAVRVGNEIYVSGQLSHDDSGNLVAPAALDGRGAPEDFSAMEAQMRQTYVNLSKVLAQFGATLDNVVEETVYVLDVDAAFAAAGKVRKEAYGTQRPQCASNLIGVSRLAMPAQLIEVACKAILGPGADA</sequence>
<dbReference type="SUPFAM" id="SSF55298">
    <property type="entry name" value="YjgF-like"/>
    <property type="match status" value="1"/>
</dbReference>
<dbReference type="PANTHER" id="PTHR11803">
    <property type="entry name" value="2-IMINOBUTANOATE/2-IMINOPROPANOATE DEAMINASE RIDA"/>
    <property type="match status" value="1"/>
</dbReference>
<dbReference type="InterPro" id="IPR035959">
    <property type="entry name" value="RutC-like_sf"/>
</dbReference>
<organism evidence="1 2">
    <name type="scientific">Bordetella genomosp. 5</name>
    <dbReference type="NCBI Taxonomy" id="1395608"/>
    <lineage>
        <taxon>Bacteria</taxon>
        <taxon>Pseudomonadati</taxon>
        <taxon>Pseudomonadota</taxon>
        <taxon>Betaproteobacteria</taxon>
        <taxon>Burkholderiales</taxon>
        <taxon>Alcaligenaceae</taxon>
        <taxon>Bordetella</taxon>
    </lineage>
</organism>
<dbReference type="GO" id="GO:0019239">
    <property type="term" value="F:deaminase activity"/>
    <property type="evidence" value="ECO:0007669"/>
    <property type="project" value="TreeGrafter"/>
</dbReference>
<dbReference type="PANTHER" id="PTHR11803:SF39">
    <property type="entry name" value="2-IMINOBUTANOATE_2-IMINOPROPANOATE DEAMINASE"/>
    <property type="match status" value="1"/>
</dbReference>
<evidence type="ECO:0008006" key="3">
    <source>
        <dbReference type="Google" id="ProtNLM"/>
    </source>
</evidence>
<evidence type="ECO:0000313" key="1">
    <source>
        <dbReference type="EMBL" id="OZI51999.1"/>
    </source>
</evidence>
<dbReference type="InterPro" id="IPR006175">
    <property type="entry name" value="YjgF/YER057c/UK114"/>
</dbReference>
<protein>
    <recommendedName>
        <fullName evidence="3">RidA family protein</fullName>
    </recommendedName>
</protein>
<keyword evidence="2" id="KW-1185">Reference proteome</keyword>
<dbReference type="OrthoDB" id="8655901at2"/>
<gene>
    <name evidence="1" type="ORF">CAL25_10865</name>
</gene>
<evidence type="ECO:0000313" key="2">
    <source>
        <dbReference type="Proteomes" id="UP000216913"/>
    </source>
</evidence>
<accession>A0A261TQV4</accession>
<dbReference type="Proteomes" id="UP000216913">
    <property type="component" value="Unassembled WGS sequence"/>
</dbReference>
<reference evidence="1 2" key="1">
    <citation type="submission" date="2017-05" db="EMBL/GenBank/DDBJ databases">
        <title>Complete and WGS of Bordetella genogroups.</title>
        <authorList>
            <person name="Spilker T."/>
            <person name="LiPuma J."/>
        </authorList>
    </citation>
    <scope>NUCLEOTIDE SEQUENCE [LARGE SCALE GENOMIC DNA]</scope>
    <source>
        <strain evidence="1 2">AU10456</strain>
    </source>
</reference>